<evidence type="ECO:0000256" key="1">
    <source>
        <dbReference type="ARBA" id="ARBA00022729"/>
    </source>
</evidence>
<dbReference type="Pfam" id="PF01551">
    <property type="entry name" value="Peptidase_M23"/>
    <property type="match status" value="1"/>
</dbReference>
<keyword evidence="2" id="KW-0175">Coiled coil</keyword>
<dbReference type="SUPFAM" id="SSF51261">
    <property type="entry name" value="Duplicated hybrid motif"/>
    <property type="match status" value="1"/>
</dbReference>
<dbReference type="GO" id="GO:0004222">
    <property type="term" value="F:metalloendopeptidase activity"/>
    <property type="evidence" value="ECO:0007669"/>
    <property type="project" value="TreeGrafter"/>
</dbReference>
<dbReference type="InterPro" id="IPR016047">
    <property type="entry name" value="M23ase_b-sheet_dom"/>
</dbReference>
<evidence type="ECO:0000256" key="2">
    <source>
        <dbReference type="SAM" id="Coils"/>
    </source>
</evidence>
<gene>
    <name evidence="6" type="ORF">BSR29_02335</name>
</gene>
<evidence type="ECO:0000259" key="5">
    <source>
        <dbReference type="Pfam" id="PF01551"/>
    </source>
</evidence>
<feature type="region of interest" description="Disordered" evidence="3">
    <location>
        <begin position="290"/>
        <end position="318"/>
    </location>
</feature>
<protein>
    <recommendedName>
        <fullName evidence="5">M23ase beta-sheet core domain-containing protein</fullName>
    </recommendedName>
</protein>
<evidence type="ECO:0000313" key="7">
    <source>
        <dbReference type="Proteomes" id="UP000186785"/>
    </source>
</evidence>
<evidence type="ECO:0000256" key="3">
    <source>
        <dbReference type="SAM" id="MobiDB-lite"/>
    </source>
</evidence>
<keyword evidence="7" id="KW-1185">Reference proteome</keyword>
<organism evidence="6 7">
    <name type="scientific">Boudabousia liubingyangii</name>
    <dbReference type="NCBI Taxonomy" id="1921764"/>
    <lineage>
        <taxon>Bacteria</taxon>
        <taxon>Bacillati</taxon>
        <taxon>Actinomycetota</taxon>
        <taxon>Actinomycetes</taxon>
        <taxon>Actinomycetales</taxon>
        <taxon>Actinomycetaceae</taxon>
        <taxon>Boudabousia</taxon>
    </lineage>
</organism>
<feature type="chain" id="PRO_5038378792" description="M23ase beta-sheet core domain-containing protein" evidence="4">
    <location>
        <begin position="21"/>
        <end position="449"/>
    </location>
</feature>
<feature type="signal peptide" evidence="4">
    <location>
        <begin position="1"/>
        <end position="20"/>
    </location>
</feature>
<evidence type="ECO:0000313" key="6">
    <source>
        <dbReference type="EMBL" id="OKL49807.1"/>
    </source>
</evidence>
<keyword evidence="1 4" id="KW-0732">Signal</keyword>
<dbReference type="AlphaFoldDB" id="A0A1Q5PQG6"/>
<dbReference type="InterPro" id="IPR050570">
    <property type="entry name" value="Cell_wall_metabolism_enzyme"/>
</dbReference>
<dbReference type="PANTHER" id="PTHR21666:SF289">
    <property type="entry name" value="L-ALA--D-GLU ENDOPEPTIDASE"/>
    <property type="match status" value="1"/>
</dbReference>
<name>A0A1Q5PQG6_9ACTO</name>
<reference evidence="6 7" key="1">
    <citation type="submission" date="2016-11" db="EMBL/GenBank/DDBJ databases">
        <title>Actinomyces gypaetusis sp. nov. isolated from the vulture Gypaetus barbatus in Qinghai Tibet Plateau China.</title>
        <authorList>
            <person name="Meng X."/>
        </authorList>
    </citation>
    <scope>NUCLEOTIDE SEQUENCE [LARGE SCALE GENOMIC DNA]</scope>
    <source>
        <strain evidence="6 7">VUL4_2</strain>
    </source>
</reference>
<accession>A0A1Q5PQG6</accession>
<dbReference type="Gene3D" id="2.70.70.10">
    <property type="entry name" value="Glucose Permease (Domain IIA)"/>
    <property type="match status" value="1"/>
</dbReference>
<sequence length="449" mass="49382">MKRFWVALCLTFSLFTLVGATGWLGPLTPVSVADDLDQKKQQEEEKARQAQEAIEQAHAQMEGIDAQLGQVYVDLQKVNAQIPIAADELAAAEAQVAMAQREEAQVTARLASAETELENLGDEIKKAEKQEADSKVSIARLVRRTYRGEGVQSATELVLTGTKAAELSDLSNAAETVARLETRTLQQAQNDISENRSRKERQAALTKSIQDLQVQAQQATAQSQAARDQQEQNLKKLQDLQRETQTLGEKLKQSREEFAKAEAANQKDLAASNQKLKELDAAIRKRQEAEREAARKRGQVYVGDSGPDRGTVGGNSVWGTPIKGPMRVTSPWGYRIHPVTGSRRLHAGVDLSSPLGQQQFAVRDGMVVESYYDPGCGNMVTIDVGIFAGHRWMTRQCHLSARFVSFGQRVKRGQLIGLTGSTGRVTGPHVHFEIIRDGVSVNPMPYISN</sequence>
<dbReference type="RefSeq" id="WP_073708691.1">
    <property type="nucleotide sequence ID" value="NZ_MQSU01000001.1"/>
</dbReference>
<feature type="domain" description="M23ase beta-sheet core" evidence="5">
    <location>
        <begin position="345"/>
        <end position="443"/>
    </location>
</feature>
<evidence type="ECO:0000256" key="4">
    <source>
        <dbReference type="SAM" id="SignalP"/>
    </source>
</evidence>
<comment type="caution">
    <text evidence="6">The sequence shown here is derived from an EMBL/GenBank/DDBJ whole genome shotgun (WGS) entry which is preliminary data.</text>
</comment>
<feature type="coiled-coil region" evidence="2">
    <location>
        <begin position="32"/>
        <end position="137"/>
    </location>
</feature>
<dbReference type="EMBL" id="MQSV01000001">
    <property type="protein sequence ID" value="OKL49807.1"/>
    <property type="molecule type" value="Genomic_DNA"/>
</dbReference>
<dbReference type="STRING" id="1921764.BSR28_00150"/>
<dbReference type="OrthoDB" id="1099523at2"/>
<dbReference type="CDD" id="cd12797">
    <property type="entry name" value="M23_peptidase"/>
    <property type="match status" value="1"/>
</dbReference>
<dbReference type="Proteomes" id="UP000186785">
    <property type="component" value="Unassembled WGS sequence"/>
</dbReference>
<dbReference type="InterPro" id="IPR011055">
    <property type="entry name" value="Dup_hybrid_motif"/>
</dbReference>
<proteinExistence type="predicted"/>
<dbReference type="PANTHER" id="PTHR21666">
    <property type="entry name" value="PEPTIDASE-RELATED"/>
    <property type="match status" value="1"/>
</dbReference>